<evidence type="ECO:0000313" key="9">
    <source>
        <dbReference type="Proteomes" id="UP000548867"/>
    </source>
</evidence>
<dbReference type="Gene3D" id="1.10.10.10">
    <property type="entry name" value="Winged helix-like DNA-binding domain superfamily/Winged helix DNA-binding domain"/>
    <property type="match status" value="1"/>
</dbReference>
<evidence type="ECO:0000256" key="5">
    <source>
        <dbReference type="ARBA" id="ARBA00023163"/>
    </source>
</evidence>
<dbReference type="Proteomes" id="UP000548867">
    <property type="component" value="Unassembled WGS sequence"/>
</dbReference>
<dbReference type="NCBIfam" id="TIGR02937">
    <property type="entry name" value="sigma70-ECF"/>
    <property type="match status" value="1"/>
</dbReference>
<dbReference type="AlphaFoldDB" id="A0A7W6CJB0"/>
<feature type="domain" description="RNA polymerase sigma-70 region 2" evidence="6">
    <location>
        <begin position="25"/>
        <end position="91"/>
    </location>
</feature>
<dbReference type="InterPro" id="IPR036388">
    <property type="entry name" value="WH-like_DNA-bd_sf"/>
</dbReference>
<keyword evidence="5" id="KW-0804">Transcription</keyword>
<dbReference type="Gene3D" id="1.10.1740.10">
    <property type="match status" value="1"/>
</dbReference>
<dbReference type="EMBL" id="JACIDX010000009">
    <property type="protein sequence ID" value="MBB3955684.1"/>
    <property type="molecule type" value="Genomic_DNA"/>
</dbReference>
<dbReference type="GO" id="GO:0006352">
    <property type="term" value="P:DNA-templated transcription initiation"/>
    <property type="evidence" value="ECO:0007669"/>
    <property type="project" value="InterPro"/>
</dbReference>
<dbReference type="InterPro" id="IPR013249">
    <property type="entry name" value="RNA_pol_sigma70_r4_t2"/>
</dbReference>
<protein>
    <submittedName>
        <fullName evidence="8">RNA polymerase sigma-70 factor (ECF subfamily)</fullName>
    </submittedName>
</protein>
<evidence type="ECO:0000256" key="1">
    <source>
        <dbReference type="ARBA" id="ARBA00010641"/>
    </source>
</evidence>
<evidence type="ECO:0000259" key="6">
    <source>
        <dbReference type="Pfam" id="PF04542"/>
    </source>
</evidence>
<dbReference type="Pfam" id="PF08281">
    <property type="entry name" value="Sigma70_r4_2"/>
    <property type="match status" value="1"/>
</dbReference>
<keyword evidence="2" id="KW-0805">Transcription regulation</keyword>
<sequence>MNAAQADPELALRAAQGDRRAYTVLMTRHGGSLAQAARAFGMPETDVDDVVQESFIAAWRNLAQYDPARPFRGWLFRIAINKMRDVRRRRRVRAFLFGAHRLDERPDMADDAPDQERSAIAINEFAHIRAKLACLEGNLGEALVLTAIVGMTQPEAALALGISVKSIEGRVARARSRLAAMLDQEKLQEAEGKARRGA</sequence>
<evidence type="ECO:0000256" key="4">
    <source>
        <dbReference type="ARBA" id="ARBA00023125"/>
    </source>
</evidence>
<keyword evidence="9" id="KW-1185">Reference proteome</keyword>
<keyword evidence="3" id="KW-0731">Sigma factor</keyword>
<accession>A0A7W6CJB0</accession>
<dbReference type="Pfam" id="PF04542">
    <property type="entry name" value="Sigma70_r2"/>
    <property type="match status" value="1"/>
</dbReference>
<dbReference type="InterPro" id="IPR039425">
    <property type="entry name" value="RNA_pol_sigma-70-like"/>
</dbReference>
<reference evidence="8 9" key="1">
    <citation type="submission" date="2020-08" db="EMBL/GenBank/DDBJ databases">
        <title>Genomic Encyclopedia of Type Strains, Phase IV (KMG-IV): sequencing the most valuable type-strain genomes for metagenomic binning, comparative biology and taxonomic classification.</title>
        <authorList>
            <person name="Goeker M."/>
        </authorList>
    </citation>
    <scope>NUCLEOTIDE SEQUENCE [LARGE SCALE GENOMIC DNA]</scope>
    <source>
        <strain evidence="8 9">DSM 27057</strain>
    </source>
</reference>
<dbReference type="InterPro" id="IPR013325">
    <property type="entry name" value="RNA_pol_sigma_r2"/>
</dbReference>
<dbReference type="PANTHER" id="PTHR43133:SF8">
    <property type="entry name" value="RNA POLYMERASE SIGMA FACTOR HI_1459-RELATED"/>
    <property type="match status" value="1"/>
</dbReference>
<dbReference type="InterPro" id="IPR007627">
    <property type="entry name" value="RNA_pol_sigma70_r2"/>
</dbReference>
<dbReference type="InterPro" id="IPR014284">
    <property type="entry name" value="RNA_pol_sigma-70_dom"/>
</dbReference>
<dbReference type="SUPFAM" id="SSF88946">
    <property type="entry name" value="Sigma2 domain of RNA polymerase sigma factors"/>
    <property type="match status" value="1"/>
</dbReference>
<organism evidence="8 9">
    <name type="scientific">Novosphingobium sediminicola</name>
    <dbReference type="NCBI Taxonomy" id="563162"/>
    <lineage>
        <taxon>Bacteria</taxon>
        <taxon>Pseudomonadati</taxon>
        <taxon>Pseudomonadota</taxon>
        <taxon>Alphaproteobacteria</taxon>
        <taxon>Sphingomonadales</taxon>
        <taxon>Sphingomonadaceae</taxon>
        <taxon>Novosphingobium</taxon>
    </lineage>
</organism>
<name>A0A7W6CJB0_9SPHN</name>
<evidence type="ECO:0000256" key="3">
    <source>
        <dbReference type="ARBA" id="ARBA00023082"/>
    </source>
</evidence>
<comment type="similarity">
    <text evidence="1">Belongs to the sigma-70 factor family. ECF subfamily.</text>
</comment>
<comment type="caution">
    <text evidence="8">The sequence shown here is derived from an EMBL/GenBank/DDBJ whole genome shotgun (WGS) entry which is preliminary data.</text>
</comment>
<evidence type="ECO:0000313" key="8">
    <source>
        <dbReference type="EMBL" id="MBB3955684.1"/>
    </source>
</evidence>
<dbReference type="RefSeq" id="WP_183626174.1">
    <property type="nucleotide sequence ID" value="NZ_JACIDX010000009.1"/>
</dbReference>
<keyword evidence="4" id="KW-0238">DNA-binding</keyword>
<evidence type="ECO:0000256" key="2">
    <source>
        <dbReference type="ARBA" id="ARBA00023015"/>
    </source>
</evidence>
<dbReference type="GO" id="GO:0003677">
    <property type="term" value="F:DNA binding"/>
    <property type="evidence" value="ECO:0007669"/>
    <property type="project" value="UniProtKB-KW"/>
</dbReference>
<gene>
    <name evidence="8" type="ORF">GGR38_002640</name>
</gene>
<proteinExistence type="inferred from homology"/>
<dbReference type="InterPro" id="IPR013324">
    <property type="entry name" value="RNA_pol_sigma_r3/r4-like"/>
</dbReference>
<feature type="domain" description="RNA polymerase sigma factor 70 region 4 type 2" evidence="7">
    <location>
        <begin position="130"/>
        <end position="178"/>
    </location>
</feature>
<dbReference type="GO" id="GO:0016987">
    <property type="term" value="F:sigma factor activity"/>
    <property type="evidence" value="ECO:0007669"/>
    <property type="project" value="UniProtKB-KW"/>
</dbReference>
<dbReference type="SUPFAM" id="SSF88659">
    <property type="entry name" value="Sigma3 and sigma4 domains of RNA polymerase sigma factors"/>
    <property type="match status" value="1"/>
</dbReference>
<evidence type="ECO:0000259" key="7">
    <source>
        <dbReference type="Pfam" id="PF08281"/>
    </source>
</evidence>
<dbReference type="PANTHER" id="PTHR43133">
    <property type="entry name" value="RNA POLYMERASE ECF-TYPE SIGMA FACTO"/>
    <property type="match status" value="1"/>
</dbReference>